<name>A0A1F5HCX7_9BACT</name>
<proteinExistence type="predicted"/>
<feature type="domain" description="Thioredoxin" evidence="2">
    <location>
        <begin position="87"/>
        <end position="228"/>
    </location>
</feature>
<dbReference type="InterPro" id="IPR013766">
    <property type="entry name" value="Thioredoxin_domain"/>
</dbReference>
<dbReference type="STRING" id="1797737.A2196_03905"/>
<dbReference type="Proteomes" id="UP000176751">
    <property type="component" value="Unassembled WGS sequence"/>
</dbReference>
<organism evidence="3 4">
    <name type="scientific">Candidatus Curtissbacteria bacterium RIFOXYA1_FULL_41_14</name>
    <dbReference type="NCBI Taxonomy" id="1797737"/>
    <lineage>
        <taxon>Bacteria</taxon>
        <taxon>Candidatus Curtissiibacteriota</taxon>
    </lineage>
</organism>
<dbReference type="PANTHER" id="PTHR42852:SF17">
    <property type="entry name" value="THIOREDOXIN-LIKE PROTEIN HI_1115"/>
    <property type="match status" value="1"/>
</dbReference>
<dbReference type="Gene3D" id="3.40.30.10">
    <property type="entry name" value="Glutaredoxin"/>
    <property type="match status" value="1"/>
</dbReference>
<dbReference type="AlphaFoldDB" id="A0A1F5HCX7"/>
<accession>A0A1F5HCX7</accession>
<dbReference type="InterPro" id="IPR036249">
    <property type="entry name" value="Thioredoxin-like_sf"/>
</dbReference>
<dbReference type="Pfam" id="PF08534">
    <property type="entry name" value="Redoxin"/>
    <property type="match status" value="1"/>
</dbReference>
<dbReference type="PROSITE" id="PS51352">
    <property type="entry name" value="THIOREDOXIN_2"/>
    <property type="match status" value="1"/>
</dbReference>
<evidence type="ECO:0000313" key="3">
    <source>
        <dbReference type="EMBL" id="OGE02007.1"/>
    </source>
</evidence>
<dbReference type="InterPro" id="IPR013740">
    <property type="entry name" value="Redoxin"/>
</dbReference>
<dbReference type="EMBL" id="MFCA01000021">
    <property type="protein sequence ID" value="OGE02007.1"/>
    <property type="molecule type" value="Genomic_DNA"/>
</dbReference>
<feature type="region of interest" description="Disordered" evidence="1">
    <location>
        <begin position="31"/>
        <end position="85"/>
    </location>
</feature>
<evidence type="ECO:0000313" key="4">
    <source>
        <dbReference type="Proteomes" id="UP000176751"/>
    </source>
</evidence>
<feature type="compositionally biased region" description="Basic and acidic residues" evidence="1">
    <location>
        <begin position="31"/>
        <end position="44"/>
    </location>
</feature>
<reference evidence="3 4" key="1">
    <citation type="journal article" date="2016" name="Nat. Commun.">
        <title>Thousands of microbial genomes shed light on interconnected biogeochemical processes in an aquifer system.</title>
        <authorList>
            <person name="Anantharaman K."/>
            <person name="Brown C.T."/>
            <person name="Hug L.A."/>
            <person name="Sharon I."/>
            <person name="Castelle C.J."/>
            <person name="Probst A.J."/>
            <person name="Thomas B.C."/>
            <person name="Singh A."/>
            <person name="Wilkins M.J."/>
            <person name="Karaoz U."/>
            <person name="Brodie E.L."/>
            <person name="Williams K.H."/>
            <person name="Hubbard S.S."/>
            <person name="Banfield J.F."/>
        </authorList>
    </citation>
    <scope>NUCLEOTIDE SEQUENCE [LARGE SCALE GENOMIC DNA]</scope>
</reference>
<protein>
    <recommendedName>
        <fullName evidence="2">Thioredoxin domain-containing protein</fullName>
    </recommendedName>
</protein>
<dbReference type="PANTHER" id="PTHR42852">
    <property type="entry name" value="THIOL:DISULFIDE INTERCHANGE PROTEIN DSBE"/>
    <property type="match status" value="1"/>
</dbReference>
<sequence>MPGPERKWIAARIAFGVLGFTGLLTAIGCNGEHRSTEPEAEPIRQADPLIPPGNSNARANLPGQNNIEPSTGISSPKPENSADKRFLSEGDEVPDYVLYDLDGKEVNLGSYLGEGPVVLGIFMIGPPVTQGAPKVIEEIGPGLQGDNIGFLNVAVSSFSGDVRQYVEENGSYGTVLMDFSPTSELARMLGVDNIPGYVIIDRDGRIARVIDSPIAKKQLSDTIQQVLAQ</sequence>
<dbReference type="GO" id="GO:0016491">
    <property type="term" value="F:oxidoreductase activity"/>
    <property type="evidence" value="ECO:0007669"/>
    <property type="project" value="InterPro"/>
</dbReference>
<dbReference type="InterPro" id="IPR050553">
    <property type="entry name" value="Thioredoxin_ResA/DsbE_sf"/>
</dbReference>
<feature type="compositionally biased region" description="Polar residues" evidence="1">
    <location>
        <begin position="53"/>
        <end position="78"/>
    </location>
</feature>
<evidence type="ECO:0000256" key="1">
    <source>
        <dbReference type="SAM" id="MobiDB-lite"/>
    </source>
</evidence>
<dbReference type="SUPFAM" id="SSF52833">
    <property type="entry name" value="Thioredoxin-like"/>
    <property type="match status" value="1"/>
</dbReference>
<comment type="caution">
    <text evidence="3">The sequence shown here is derived from an EMBL/GenBank/DDBJ whole genome shotgun (WGS) entry which is preliminary data.</text>
</comment>
<gene>
    <name evidence="3" type="ORF">A2196_03905</name>
</gene>
<dbReference type="PROSITE" id="PS51257">
    <property type="entry name" value="PROKAR_LIPOPROTEIN"/>
    <property type="match status" value="1"/>
</dbReference>
<evidence type="ECO:0000259" key="2">
    <source>
        <dbReference type="PROSITE" id="PS51352"/>
    </source>
</evidence>